<protein>
    <submittedName>
        <fullName evidence="1">Uncharacterized protein</fullName>
    </submittedName>
</protein>
<evidence type="ECO:0000313" key="1">
    <source>
        <dbReference type="EMBL" id="MEQ2204888.1"/>
    </source>
</evidence>
<reference evidence="1 2" key="1">
    <citation type="submission" date="2021-06" db="EMBL/GenBank/DDBJ databases">
        <authorList>
            <person name="Palmer J.M."/>
        </authorList>
    </citation>
    <scope>NUCLEOTIDE SEQUENCE [LARGE SCALE GENOMIC DNA]</scope>
    <source>
        <strain evidence="1 2">XC_2019</strain>
        <tissue evidence="1">Muscle</tissue>
    </source>
</reference>
<sequence length="153" mass="17364">MLRSLSQSSSHPCQCLAARPHPCSVAWYLRPPGDPQHVEDACSQCAGDHCTQPPCYTDIITAGEVTPDMVEGHLILQDFGGPSLLNEDAEMASRFEWSGLRPSADDLRIHFSLFRMWWWRARASRTLKSNLIMLGRCRSVFHDVVQIDHRQDM</sequence>
<comment type="caution">
    <text evidence="1">The sequence shown here is derived from an EMBL/GenBank/DDBJ whole genome shotgun (WGS) entry which is preliminary data.</text>
</comment>
<organism evidence="1 2">
    <name type="scientific">Xenoophorus captivus</name>
    <dbReference type="NCBI Taxonomy" id="1517983"/>
    <lineage>
        <taxon>Eukaryota</taxon>
        <taxon>Metazoa</taxon>
        <taxon>Chordata</taxon>
        <taxon>Craniata</taxon>
        <taxon>Vertebrata</taxon>
        <taxon>Euteleostomi</taxon>
        <taxon>Actinopterygii</taxon>
        <taxon>Neopterygii</taxon>
        <taxon>Teleostei</taxon>
        <taxon>Neoteleostei</taxon>
        <taxon>Acanthomorphata</taxon>
        <taxon>Ovalentaria</taxon>
        <taxon>Atherinomorphae</taxon>
        <taxon>Cyprinodontiformes</taxon>
        <taxon>Goodeidae</taxon>
        <taxon>Xenoophorus</taxon>
    </lineage>
</organism>
<gene>
    <name evidence="1" type="ORF">XENOCAPTIV_020420</name>
</gene>
<evidence type="ECO:0000313" key="2">
    <source>
        <dbReference type="Proteomes" id="UP001434883"/>
    </source>
</evidence>
<proteinExistence type="predicted"/>
<keyword evidence="2" id="KW-1185">Reference proteome</keyword>
<accession>A0ABV0R9P0</accession>
<name>A0ABV0R9P0_9TELE</name>
<dbReference type="EMBL" id="JAHRIN010038013">
    <property type="protein sequence ID" value="MEQ2204888.1"/>
    <property type="molecule type" value="Genomic_DNA"/>
</dbReference>
<dbReference type="Proteomes" id="UP001434883">
    <property type="component" value="Unassembled WGS sequence"/>
</dbReference>